<keyword evidence="2" id="KW-0812">Transmembrane</keyword>
<dbReference type="Proteomes" id="UP000252085">
    <property type="component" value="Unassembled WGS sequence"/>
</dbReference>
<comment type="caution">
    <text evidence="3">The sequence shown here is derived from an EMBL/GenBank/DDBJ whole genome shotgun (WGS) entry which is preliminary data.</text>
</comment>
<reference evidence="3 4" key="1">
    <citation type="submission" date="2016-04" db="EMBL/GenBank/DDBJ databases">
        <authorList>
            <person name="Evans L.H."/>
            <person name="Alamgir A."/>
            <person name="Owens N."/>
            <person name="Weber N.D."/>
            <person name="Virtaneva K."/>
            <person name="Barbian K."/>
            <person name="Babar A."/>
            <person name="Rosenke K."/>
        </authorList>
    </citation>
    <scope>NUCLEOTIDE SEQUENCE [LARGE SCALE GENOMIC DNA]</scope>
    <source>
        <strain evidence="3">NIES-2108</strain>
    </source>
</reference>
<organism evidence="3 4">
    <name type="scientific">Nostoc punctiforme NIES-2108</name>
    <dbReference type="NCBI Taxonomy" id="1356359"/>
    <lineage>
        <taxon>Bacteria</taxon>
        <taxon>Bacillati</taxon>
        <taxon>Cyanobacteriota</taxon>
        <taxon>Cyanophyceae</taxon>
        <taxon>Nostocales</taxon>
        <taxon>Nostocaceae</taxon>
        <taxon>Nostoc</taxon>
    </lineage>
</organism>
<dbReference type="EMBL" id="LXQE01000160">
    <property type="protein sequence ID" value="RCJ33342.1"/>
    <property type="molecule type" value="Genomic_DNA"/>
</dbReference>
<keyword evidence="2" id="KW-0472">Membrane</keyword>
<evidence type="ECO:0000256" key="2">
    <source>
        <dbReference type="SAM" id="Phobius"/>
    </source>
</evidence>
<protein>
    <submittedName>
        <fullName evidence="3">Uncharacterized protein</fullName>
    </submittedName>
</protein>
<dbReference type="InterPro" id="IPR058149">
    <property type="entry name" value="Psb35"/>
</dbReference>
<feature type="transmembrane region" description="Helical" evidence="2">
    <location>
        <begin position="25"/>
        <end position="44"/>
    </location>
</feature>
<evidence type="ECO:0000313" key="4">
    <source>
        <dbReference type="Proteomes" id="UP000252085"/>
    </source>
</evidence>
<name>A0A367RD64_NOSPU</name>
<keyword evidence="2" id="KW-1133">Transmembrane helix</keyword>
<gene>
    <name evidence="3" type="ORF">A6769_25550</name>
</gene>
<dbReference type="Pfam" id="PF26623">
    <property type="entry name" value="Psb35"/>
    <property type="match status" value="1"/>
</dbReference>
<accession>A0A367RD64</accession>
<feature type="region of interest" description="Disordered" evidence="1">
    <location>
        <begin position="50"/>
        <end position="75"/>
    </location>
</feature>
<dbReference type="AlphaFoldDB" id="A0A367RD64"/>
<evidence type="ECO:0000256" key="1">
    <source>
        <dbReference type="SAM" id="MobiDB-lite"/>
    </source>
</evidence>
<sequence length="75" mass="8176">MNLLFMQTAAPAIDAAPHFPVAFTLVYVVGFIAAVTIGSIAWYNSKRPAGWESKERPDFVPKVDKEETPGLGDPK</sequence>
<dbReference type="NCBIfam" id="NF047378">
    <property type="entry name" value="photo_II_Psb35"/>
    <property type="match status" value="1"/>
</dbReference>
<feature type="compositionally biased region" description="Basic and acidic residues" evidence="1">
    <location>
        <begin position="52"/>
        <end position="75"/>
    </location>
</feature>
<evidence type="ECO:0000313" key="3">
    <source>
        <dbReference type="EMBL" id="RCJ33342.1"/>
    </source>
</evidence>
<proteinExistence type="predicted"/>